<protein>
    <submittedName>
        <fullName evidence="2">Uncharacterized protein</fullName>
    </submittedName>
</protein>
<proteinExistence type="predicted"/>
<accession>A0A0B7BF89</accession>
<feature type="non-terminal residue" evidence="2">
    <location>
        <position position="201"/>
    </location>
</feature>
<dbReference type="AlphaFoldDB" id="A0A0B7BF89"/>
<name>A0A0B7BF89_9EUPU</name>
<evidence type="ECO:0000256" key="1">
    <source>
        <dbReference type="SAM" id="MobiDB-lite"/>
    </source>
</evidence>
<feature type="non-terminal residue" evidence="2">
    <location>
        <position position="1"/>
    </location>
</feature>
<evidence type="ECO:0000313" key="2">
    <source>
        <dbReference type="EMBL" id="CEK91964.1"/>
    </source>
</evidence>
<feature type="region of interest" description="Disordered" evidence="1">
    <location>
        <begin position="31"/>
        <end position="112"/>
    </location>
</feature>
<gene>
    <name evidence="2" type="primary">ORF185853</name>
</gene>
<feature type="region of interest" description="Disordered" evidence="1">
    <location>
        <begin position="139"/>
        <end position="163"/>
    </location>
</feature>
<feature type="compositionally biased region" description="Polar residues" evidence="1">
    <location>
        <begin position="139"/>
        <end position="151"/>
    </location>
</feature>
<dbReference type="EMBL" id="HACG01045099">
    <property type="protein sequence ID" value="CEK91964.1"/>
    <property type="molecule type" value="Transcribed_RNA"/>
</dbReference>
<reference evidence="2" key="1">
    <citation type="submission" date="2014-12" db="EMBL/GenBank/DDBJ databases">
        <title>Insight into the proteome of Arion vulgaris.</title>
        <authorList>
            <person name="Aradska J."/>
            <person name="Bulat T."/>
            <person name="Smidak R."/>
            <person name="Sarate P."/>
            <person name="Gangsoo J."/>
            <person name="Sialana F."/>
            <person name="Bilban M."/>
            <person name="Lubec G."/>
        </authorList>
    </citation>
    <scope>NUCLEOTIDE SEQUENCE</scope>
    <source>
        <tissue evidence="2">Skin</tissue>
    </source>
</reference>
<organism evidence="2">
    <name type="scientific">Arion vulgaris</name>
    <dbReference type="NCBI Taxonomy" id="1028688"/>
    <lineage>
        <taxon>Eukaryota</taxon>
        <taxon>Metazoa</taxon>
        <taxon>Spiralia</taxon>
        <taxon>Lophotrochozoa</taxon>
        <taxon>Mollusca</taxon>
        <taxon>Gastropoda</taxon>
        <taxon>Heterobranchia</taxon>
        <taxon>Euthyneura</taxon>
        <taxon>Panpulmonata</taxon>
        <taxon>Eupulmonata</taxon>
        <taxon>Stylommatophora</taxon>
        <taxon>Helicina</taxon>
        <taxon>Arionoidea</taxon>
        <taxon>Arionidae</taxon>
        <taxon>Arion</taxon>
    </lineage>
</organism>
<sequence length="201" mass="21833">IFSDGGLPSPIGFPMYRSVDKGKANDDIKLIPGALKSPGANTGRLVGTPKPRPYSSIIVRSRPTQDSYDISSVPVDNECEESPPLPPPPEEKTQPQSETVFEFPPPPKFYKPPQHIVWREQQRLERDGQGMLDSDNVQKQTMESDSNTNVQSAAGRKSGGGARGSALTPTYMNLTLLSVLCVLTLATGVYSNMGSEETRVD</sequence>